<dbReference type="Proteomes" id="UP000518752">
    <property type="component" value="Unassembled WGS sequence"/>
</dbReference>
<name>A0A8H5LY97_9AGAR</name>
<evidence type="ECO:0000313" key="2">
    <source>
        <dbReference type="Proteomes" id="UP000518752"/>
    </source>
</evidence>
<organism evidence="1 2">
    <name type="scientific">Collybiopsis confluens</name>
    <dbReference type="NCBI Taxonomy" id="2823264"/>
    <lineage>
        <taxon>Eukaryota</taxon>
        <taxon>Fungi</taxon>
        <taxon>Dikarya</taxon>
        <taxon>Basidiomycota</taxon>
        <taxon>Agaricomycotina</taxon>
        <taxon>Agaricomycetes</taxon>
        <taxon>Agaricomycetidae</taxon>
        <taxon>Agaricales</taxon>
        <taxon>Marasmiineae</taxon>
        <taxon>Omphalotaceae</taxon>
        <taxon>Collybiopsis</taxon>
    </lineage>
</organism>
<comment type="caution">
    <text evidence="1">The sequence shown here is derived from an EMBL/GenBank/DDBJ whole genome shotgun (WGS) entry which is preliminary data.</text>
</comment>
<sequence length="79" mass="9262">MQFSAWTWVSINTPLRRVNEEEERFKDLVVQHAVFKGVLKIEKEAPVWFEEIYRTTSSNHWRVDDSLGGANRTRNAGLN</sequence>
<dbReference type="EMBL" id="JAACJN010000104">
    <property type="protein sequence ID" value="KAF5374017.1"/>
    <property type="molecule type" value="Genomic_DNA"/>
</dbReference>
<evidence type="ECO:0000313" key="1">
    <source>
        <dbReference type="EMBL" id="KAF5374017.1"/>
    </source>
</evidence>
<accession>A0A8H5LY97</accession>
<protein>
    <submittedName>
        <fullName evidence="1">Uncharacterized protein</fullName>
    </submittedName>
</protein>
<gene>
    <name evidence="1" type="ORF">D9757_010060</name>
</gene>
<reference evidence="1 2" key="1">
    <citation type="journal article" date="2020" name="ISME J.">
        <title>Uncovering the hidden diversity of litter-decomposition mechanisms in mushroom-forming fungi.</title>
        <authorList>
            <person name="Floudas D."/>
            <person name="Bentzer J."/>
            <person name="Ahren D."/>
            <person name="Johansson T."/>
            <person name="Persson P."/>
            <person name="Tunlid A."/>
        </authorList>
    </citation>
    <scope>NUCLEOTIDE SEQUENCE [LARGE SCALE GENOMIC DNA]</scope>
    <source>
        <strain evidence="1 2">CBS 406.79</strain>
    </source>
</reference>
<keyword evidence="2" id="KW-1185">Reference proteome</keyword>
<proteinExistence type="predicted"/>
<dbReference type="AlphaFoldDB" id="A0A8H5LY97"/>